<name>A0A9W7FXT6_9STRA</name>
<sequence>MFHATSSSFKWFGALCGLLVALPGVFSGYVLWHSGELTSYYLGLGCLIFGVFFIPSLPVSFCLLTAQYSNLPADDVHSFVVKNLLKGAPSILGSLLYVCAESFRCFQSASSDVGLLRQCENPILPTFCLTIYLFWTWLLSVLAPPLVTNYDVTWSDIARLEVPSALRIQGLAFTLMSMSAVILFAVLNEEGAAVSVVETSVMFVFFASTTVMLFLVLYSESRPGKEPLKEGGEKGGALLEEREIDVELAGGRRVVLGATRRVTRVEEGENGRDRERMSSVSSDPDEAAFGRRAQGSVAQLI</sequence>
<dbReference type="Proteomes" id="UP001165065">
    <property type="component" value="Unassembled WGS sequence"/>
</dbReference>
<dbReference type="OrthoDB" id="204587at2759"/>
<feature type="transmembrane region" description="Helical" evidence="2">
    <location>
        <begin position="38"/>
        <end position="64"/>
    </location>
</feature>
<feature type="transmembrane region" description="Helical" evidence="2">
    <location>
        <begin position="12"/>
        <end position="32"/>
    </location>
</feature>
<dbReference type="AlphaFoldDB" id="A0A9W7FXT6"/>
<feature type="transmembrane region" description="Helical" evidence="2">
    <location>
        <begin position="199"/>
        <end position="219"/>
    </location>
</feature>
<evidence type="ECO:0000256" key="1">
    <source>
        <dbReference type="SAM" id="MobiDB-lite"/>
    </source>
</evidence>
<feature type="transmembrane region" description="Helical" evidence="2">
    <location>
        <begin position="168"/>
        <end position="187"/>
    </location>
</feature>
<keyword evidence="4" id="KW-1185">Reference proteome</keyword>
<keyword evidence="2" id="KW-1133">Transmembrane helix</keyword>
<evidence type="ECO:0000313" key="4">
    <source>
        <dbReference type="Proteomes" id="UP001165065"/>
    </source>
</evidence>
<protein>
    <submittedName>
        <fullName evidence="3">Uncharacterized protein</fullName>
    </submittedName>
</protein>
<evidence type="ECO:0000313" key="3">
    <source>
        <dbReference type="EMBL" id="GMI23515.1"/>
    </source>
</evidence>
<proteinExistence type="predicted"/>
<feature type="region of interest" description="Disordered" evidence="1">
    <location>
        <begin position="265"/>
        <end position="301"/>
    </location>
</feature>
<evidence type="ECO:0000256" key="2">
    <source>
        <dbReference type="SAM" id="Phobius"/>
    </source>
</evidence>
<accession>A0A9W7FXT6</accession>
<keyword evidence="2" id="KW-0472">Membrane</keyword>
<reference evidence="4" key="1">
    <citation type="journal article" date="2023" name="Commun. Biol.">
        <title>Genome analysis of Parmales, the sister group of diatoms, reveals the evolutionary specialization of diatoms from phago-mixotrophs to photoautotrophs.</title>
        <authorList>
            <person name="Ban H."/>
            <person name="Sato S."/>
            <person name="Yoshikawa S."/>
            <person name="Yamada K."/>
            <person name="Nakamura Y."/>
            <person name="Ichinomiya M."/>
            <person name="Sato N."/>
            <person name="Blanc-Mathieu R."/>
            <person name="Endo H."/>
            <person name="Kuwata A."/>
            <person name="Ogata H."/>
        </authorList>
    </citation>
    <scope>NUCLEOTIDE SEQUENCE [LARGE SCALE GENOMIC DNA]</scope>
</reference>
<keyword evidence="2" id="KW-0812">Transmembrane</keyword>
<comment type="caution">
    <text evidence="3">The sequence shown here is derived from an EMBL/GenBank/DDBJ whole genome shotgun (WGS) entry which is preliminary data.</text>
</comment>
<organism evidence="3 4">
    <name type="scientific">Triparma columacea</name>
    <dbReference type="NCBI Taxonomy" id="722753"/>
    <lineage>
        <taxon>Eukaryota</taxon>
        <taxon>Sar</taxon>
        <taxon>Stramenopiles</taxon>
        <taxon>Ochrophyta</taxon>
        <taxon>Bolidophyceae</taxon>
        <taxon>Parmales</taxon>
        <taxon>Triparmaceae</taxon>
        <taxon>Triparma</taxon>
    </lineage>
</organism>
<gene>
    <name evidence="3" type="ORF">TrCOL_g1890</name>
</gene>
<feature type="compositionally biased region" description="Basic and acidic residues" evidence="1">
    <location>
        <begin position="265"/>
        <end position="277"/>
    </location>
</feature>
<feature type="transmembrane region" description="Helical" evidence="2">
    <location>
        <begin position="123"/>
        <end position="147"/>
    </location>
</feature>
<dbReference type="EMBL" id="BRYA01000570">
    <property type="protein sequence ID" value="GMI23515.1"/>
    <property type="molecule type" value="Genomic_DNA"/>
</dbReference>